<dbReference type="Proteomes" id="UP000632535">
    <property type="component" value="Unassembled WGS sequence"/>
</dbReference>
<feature type="transmembrane region" description="Helical" evidence="1">
    <location>
        <begin position="50"/>
        <end position="68"/>
    </location>
</feature>
<gene>
    <name evidence="2" type="ORF">GCM10007368_36310</name>
</gene>
<evidence type="ECO:0000313" key="2">
    <source>
        <dbReference type="EMBL" id="GGI11461.1"/>
    </source>
</evidence>
<keyword evidence="1" id="KW-0812">Transmembrane</keyword>
<accession>A0ABQ2BBU3</accession>
<sequence>MLVVVVLVVVVVRRFRGEPVDLKDAVVAPAVLLFLGGRTLLDLDLTGTDVLWLAVTGAAGVALGGVRGTTTRISGPPERLVQRYTGRTLVVWVASLVVGGTLGGLAAFAGMQAEARPVTLSIGLSLLGESAVLLWRAHRAGADVVGLLRPDDAAARPGAR</sequence>
<evidence type="ECO:0000313" key="3">
    <source>
        <dbReference type="Proteomes" id="UP000632535"/>
    </source>
</evidence>
<evidence type="ECO:0000256" key="1">
    <source>
        <dbReference type="SAM" id="Phobius"/>
    </source>
</evidence>
<reference evidence="3" key="1">
    <citation type="journal article" date="2019" name="Int. J. Syst. Evol. Microbiol.">
        <title>The Global Catalogue of Microorganisms (GCM) 10K type strain sequencing project: providing services to taxonomists for standard genome sequencing and annotation.</title>
        <authorList>
            <consortium name="The Broad Institute Genomics Platform"/>
            <consortium name="The Broad Institute Genome Sequencing Center for Infectious Disease"/>
            <person name="Wu L."/>
            <person name="Ma J."/>
        </authorList>
    </citation>
    <scope>NUCLEOTIDE SEQUENCE [LARGE SCALE GENOMIC DNA]</scope>
    <source>
        <strain evidence="3">CCM 8653</strain>
    </source>
</reference>
<feature type="transmembrane region" description="Helical" evidence="1">
    <location>
        <begin position="89"/>
        <end position="111"/>
    </location>
</feature>
<keyword evidence="1" id="KW-1133">Transmembrane helix</keyword>
<comment type="caution">
    <text evidence="2">The sequence shown here is derived from an EMBL/GenBank/DDBJ whole genome shotgun (WGS) entry which is preliminary data.</text>
</comment>
<organism evidence="2 3">
    <name type="scientific">Isoptericola cucumis</name>
    <dbReference type="NCBI Taxonomy" id="1776856"/>
    <lineage>
        <taxon>Bacteria</taxon>
        <taxon>Bacillati</taxon>
        <taxon>Actinomycetota</taxon>
        <taxon>Actinomycetes</taxon>
        <taxon>Micrococcales</taxon>
        <taxon>Promicromonosporaceae</taxon>
        <taxon>Isoptericola</taxon>
    </lineage>
</organism>
<evidence type="ECO:0008006" key="4">
    <source>
        <dbReference type="Google" id="ProtNLM"/>
    </source>
</evidence>
<keyword evidence="3" id="KW-1185">Reference proteome</keyword>
<keyword evidence="1" id="KW-0472">Membrane</keyword>
<proteinExistence type="predicted"/>
<dbReference type="EMBL" id="BMDG01000015">
    <property type="protein sequence ID" value="GGI11461.1"/>
    <property type="molecule type" value="Genomic_DNA"/>
</dbReference>
<protein>
    <recommendedName>
        <fullName evidence="4">DUF1453 domain-containing protein</fullName>
    </recommendedName>
</protein>
<name>A0ABQ2BBU3_9MICO</name>